<dbReference type="GO" id="GO:0005509">
    <property type="term" value="F:calcium ion binding"/>
    <property type="evidence" value="ECO:0007669"/>
    <property type="project" value="InterPro"/>
</dbReference>
<dbReference type="InterPro" id="IPR002048">
    <property type="entry name" value="EF_hand_dom"/>
</dbReference>
<keyword evidence="2" id="KW-0677">Repeat</keyword>
<evidence type="ECO:0000313" key="7">
    <source>
        <dbReference type="EMBL" id="CAE7592349.1"/>
    </source>
</evidence>
<protein>
    <submittedName>
        <fullName evidence="7">CPK8 protein</fullName>
    </submittedName>
</protein>
<evidence type="ECO:0000256" key="1">
    <source>
        <dbReference type="ARBA" id="ARBA00022723"/>
    </source>
</evidence>
<dbReference type="EMBL" id="CAJNDS010002774">
    <property type="protein sequence ID" value="CAE7592349.1"/>
    <property type="molecule type" value="Genomic_DNA"/>
</dbReference>
<dbReference type="SUPFAM" id="SSF47473">
    <property type="entry name" value="EF-hand"/>
    <property type="match status" value="1"/>
</dbReference>
<proteinExistence type="predicted"/>
<reference evidence="7" key="1">
    <citation type="submission" date="2021-02" db="EMBL/GenBank/DDBJ databases">
        <authorList>
            <person name="Dougan E. K."/>
            <person name="Rhodes N."/>
            <person name="Thang M."/>
            <person name="Chan C."/>
        </authorList>
    </citation>
    <scope>NUCLEOTIDE SEQUENCE</scope>
</reference>
<feature type="transmembrane region" description="Helical" evidence="5">
    <location>
        <begin position="89"/>
        <end position="116"/>
    </location>
</feature>
<dbReference type="InterPro" id="IPR011009">
    <property type="entry name" value="Kinase-like_dom_sf"/>
</dbReference>
<dbReference type="Pfam" id="PF13202">
    <property type="entry name" value="EF-hand_5"/>
    <property type="match status" value="1"/>
</dbReference>
<comment type="caution">
    <text evidence="7">The sequence shown here is derived from an EMBL/GenBank/DDBJ whole genome shotgun (WGS) entry which is preliminary data.</text>
</comment>
<organism evidence="7 8">
    <name type="scientific">Symbiodinium natans</name>
    <dbReference type="NCBI Taxonomy" id="878477"/>
    <lineage>
        <taxon>Eukaryota</taxon>
        <taxon>Sar</taxon>
        <taxon>Alveolata</taxon>
        <taxon>Dinophyceae</taxon>
        <taxon>Suessiales</taxon>
        <taxon>Symbiodiniaceae</taxon>
        <taxon>Symbiodinium</taxon>
    </lineage>
</organism>
<keyword evidence="5" id="KW-1133">Transmembrane helix</keyword>
<keyword evidence="5" id="KW-0472">Membrane</keyword>
<dbReference type="PROSITE" id="PS50222">
    <property type="entry name" value="EF_HAND_2"/>
    <property type="match status" value="2"/>
</dbReference>
<feature type="region of interest" description="Disordered" evidence="4">
    <location>
        <begin position="1"/>
        <end position="29"/>
    </location>
</feature>
<dbReference type="InterPro" id="IPR011992">
    <property type="entry name" value="EF-hand-dom_pair"/>
</dbReference>
<dbReference type="PANTHER" id="PTHR45942">
    <property type="entry name" value="PROTEIN PHOSPATASE 3 REGULATORY SUBUNIT B ALPHA ISOFORM TYPE 1"/>
    <property type="match status" value="1"/>
</dbReference>
<feature type="compositionally biased region" description="Basic residues" evidence="4">
    <location>
        <begin position="287"/>
        <end position="306"/>
    </location>
</feature>
<name>A0A812URV4_9DINO</name>
<keyword evidence="3" id="KW-0106">Calcium</keyword>
<dbReference type="InterPro" id="IPR018247">
    <property type="entry name" value="EF_Hand_1_Ca_BS"/>
</dbReference>
<evidence type="ECO:0000256" key="3">
    <source>
        <dbReference type="ARBA" id="ARBA00022837"/>
    </source>
</evidence>
<dbReference type="Gene3D" id="1.10.510.10">
    <property type="entry name" value="Transferase(Phosphotransferase) domain 1"/>
    <property type="match status" value="1"/>
</dbReference>
<feature type="domain" description="EF-hand" evidence="6">
    <location>
        <begin position="1016"/>
        <end position="1051"/>
    </location>
</feature>
<dbReference type="PROSITE" id="PS00018">
    <property type="entry name" value="EF_HAND_1"/>
    <property type="match status" value="1"/>
</dbReference>
<keyword evidence="8" id="KW-1185">Reference proteome</keyword>
<evidence type="ECO:0000259" key="6">
    <source>
        <dbReference type="PROSITE" id="PS50222"/>
    </source>
</evidence>
<dbReference type="Gene3D" id="1.10.238.10">
    <property type="entry name" value="EF-hand"/>
    <property type="match status" value="1"/>
</dbReference>
<dbReference type="SMART" id="SM00054">
    <property type="entry name" value="EFh"/>
    <property type="match status" value="2"/>
</dbReference>
<keyword evidence="1" id="KW-0479">Metal-binding</keyword>
<dbReference type="Proteomes" id="UP000604046">
    <property type="component" value="Unassembled WGS sequence"/>
</dbReference>
<evidence type="ECO:0000256" key="4">
    <source>
        <dbReference type="SAM" id="MobiDB-lite"/>
    </source>
</evidence>
<evidence type="ECO:0000256" key="2">
    <source>
        <dbReference type="ARBA" id="ARBA00022737"/>
    </source>
</evidence>
<evidence type="ECO:0000313" key="8">
    <source>
        <dbReference type="Proteomes" id="UP000604046"/>
    </source>
</evidence>
<feature type="compositionally biased region" description="Basic and acidic residues" evidence="4">
    <location>
        <begin position="307"/>
        <end position="319"/>
    </location>
</feature>
<dbReference type="AlphaFoldDB" id="A0A812URV4"/>
<keyword evidence="5" id="KW-0812">Transmembrane</keyword>
<sequence>MFQGPAPARTVSRSRERDQEYTRVNGDDEAVDADDCTNGDCGMTSVQREKWKYVGTGKGTYKRNSQMLFVGDGHGNYEKEQVTSHAGSCWTVLGMTLLLLAIVAIAMGYLIGAFFIRRTPFHADVMYSCRGDMSQWLVEERDWCCSDKGIGCWATTPPPTFDCKIDQDRWDVSWSVPKKHFCCSFVDIGCQKFDCQLQLQTWRSSWPLEKRQFCCHEEKLGCDTCDASCGASGRTASCEDRAADLYANAEVGNCSRAHEEVLQVCPACSKCRIQDLSCYLHDHHGHHGHHSHDGHHGHHGHYGHHVVKPEPARKTPEKRQFQHLRKAHVVKPEVKTVQTVVTAETVCSKPAEVGFMWAHHNGVWRRSKVPSSSGPPEIAAGPGFMWHQSGNGWQQVCVPHAGASSPPTSPAGTGFMWQQISGPDGKMWTQVPLRVKDLQGISFPEHAAGVGYMYHLSSDGWLQVPAPESLSRPQRPCERRAGLGMRWVYTASDHGSAWQQQPVPKWRPGSFNPQPSVPAGPGFMWSYEPEDHGWTQICIPGWQQSMGEPPSLRAGLGFMWGKGPDGSWKQATVPRSFRASCAKKPPMAGFVPAGKGFMWKCVMEHQLAVWTQVHRDWTGDRADAPPHEPPGNGLMWIFRDGGWQQRPIPGWTSRDAPSLPAGDGLMWNRVSLDGQQVWRQDIIPDWDVDTAAHPPSEPAGEGFLWQYVDKGGQKEWTQEEIRDWYADSANHPPREYAGTGEMWKFVSHQGAPGLWEQVSIPDFRTLDQFNPPTPPAGNGFMWHFDEQTGRWNQLRIAGWINATEAHPPQVPAGVGYMWKWQKENGEKHWRQVKLTLSDLTNPHRLPSEPAGEGFKWVYQESGQPHWEQRLIAQPGNDLLLRMLDKDDASRPDATQCLEHPWFSAYSEVPPTLSVGVLQCVESYARMPELRKGIFLLLAHQYEVQKAALVELRSLFTHFDVRNQGSLSAQDLKAVLVKSGMGAVAAERVCHALDHRRDGQITWTEFTAAAMWYVVCRNNRAIDAAFATFDADQDGRITAQDLQTVLADEKGREAWQKHMPVLFEEMEKQEITSMQRTARNAIRSFMHVLKKEAMRYANLDQFRQYLQQNMDFRAGDALYAVT</sequence>
<feature type="domain" description="EF-hand" evidence="6">
    <location>
        <begin position="946"/>
        <end position="981"/>
    </location>
</feature>
<feature type="region of interest" description="Disordered" evidence="4">
    <location>
        <begin position="287"/>
        <end position="319"/>
    </location>
</feature>
<accession>A0A812URV4</accession>
<dbReference type="OrthoDB" id="426601at2759"/>
<gene>
    <name evidence="7" type="primary">CPK8</name>
    <name evidence="7" type="ORF">SNAT2548_LOCUS33721</name>
</gene>
<dbReference type="SUPFAM" id="SSF56112">
    <property type="entry name" value="Protein kinase-like (PK-like)"/>
    <property type="match status" value="1"/>
</dbReference>
<evidence type="ECO:0000256" key="5">
    <source>
        <dbReference type="SAM" id="Phobius"/>
    </source>
</evidence>